<dbReference type="InterPro" id="IPR029261">
    <property type="entry name" value="Transposase_Znf"/>
</dbReference>
<dbReference type="InterPro" id="IPR002560">
    <property type="entry name" value="Transposase_DDE"/>
</dbReference>
<name>A0ABV3HAB3_9ACTN</name>
<organism evidence="2 3">
    <name type="scientific">Nonomuraea bangladeshensis</name>
    <dbReference type="NCBI Taxonomy" id="404385"/>
    <lineage>
        <taxon>Bacteria</taxon>
        <taxon>Bacillati</taxon>
        <taxon>Actinomycetota</taxon>
        <taxon>Actinomycetes</taxon>
        <taxon>Streptosporangiales</taxon>
        <taxon>Streptosporangiaceae</taxon>
        <taxon>Nonomuraea</taxon>
    </lineage>
</organism>
<gene>
    <name evidence="2" type="ORF">AB0K40_27590</name>
</gene>
<dbReference type="InterPro" id="IPR017894">
    <property type="entry name" value="HTH_IS21_transposase_type"/>
</dbReference>
<reference evidence="2 3" key="1">
    <citation type="submission" date="2024-06" db="EMBL/GenBank/DDBJ databases">
        <title>The Natural Products Discovery Center: Release of the First 8490 Sequenced Strains for Exploring Actinobacteria Biosynthetic Diversity.</title>
        <authorList>
            <person name="Kalkreuter E."/>
            <person name="Kautsar S.A."/>
            <person name="Yang D."/>
            <person name="Bader C.D."/>
            <person name="Teijaro C.N."/>
            <person name="Fluegel L."/>
            <person name="Davis C.M."/>
            <person name="Simpson J.R."/>
            <person name="Lauterbach L."/>
            <person name="Steele A.D."/>
            <person name="Gui C."/>
            <person name="Meng S."/>
            <person name="Li G."/>
            <person name="Viehrig K."/>
            <person name="Ye F."/>
            <person name="Su P."/>
            <person name="Kiefer A.F."/>
            <person name="Nichols A."/>
            <person name="Cepeda A.J."/>
            <person name="Yan W."/>
            <person name="Fan B."/>
            <person name="Jiang Y."/>
            <person name="Adhikari A."/>
            <person name="Zheng C.-J."/>
            <person name="Schuster L."/>
            <person name="Cowan T.M."/>
            <person name="Smanski M.J."/>
            <person name="Chevrette M.G."/>
            <person name="De Carvalho L.P.S."/>
            <person name="Shen B."/>
        </authorList>
    </citation>
    <scope>NUCLEOTIDE SEQUENCE [LARGE SCALE GENOMIC DNA]</scope>
    <source>
        <strain evidence="2 3">NPDC049574</strain>
    </source>
</reference>
<dbReference type="PROSITE" id="PS50531">
    <property type="entry name" value="HTH_IS21"/>
    <property type="match status" value="1"/>
</dbReference>
<dbReference type="RefSeq" id="WP_364455222.1">
    <property type="nucleotide sequence ID" value="NZ_JBFARM010000008.1"/>
</dbReference>
<dbReference type="Pfam" id="PF14690">
    <property type="entry name" value="Zn_ribbon_ISL3"/>
    <property type="match status" value="1"/>
</dbReference>
<feature type="domain" description="HTH IS21-type" evidence="1">
    <location>
        <begin position="271"/>
        <end position="334"/>
    </location>
</feature>
<comment type="caution">
    <text evidence="2">The sequence shown here is derived from an EMBL/GenBank/DDBJ whole genome shotgun (WGS) entry which is preliminary data.</text>
</comment>
<accession>A0ABV3HAB3</accession>
<dbReference type="EMBL" id="JBFARM010000008">
    <property type="protein sequence ID" value="MEV4289289.1"/>
    <property type="molecule type" value="Genomic_DNA"/>
</dbReference>
<keyword evidence="3" id="KW-1185">Reference proteome</keyword>
<dbReference type="NCBIfam" id="NF033550">
    <property type="entry name" value="transpos_ISL3"/>
    <property type="match status" value="1"/>
</dbReference>
<evidence type="ECO:0000259" key="1">
    <source>
        <dbReference type="PROSITE" id="PS50531"/>
    </source>
</evidence>
<dbReference type="Pfam" id="PF01610">
    <property type="entry name" value="DDE_Tnp_ISL3"/>
    <property type="match status" value="2"/>
</dbReference>
<evidence type="ECO:0000313" key="2">
    <source>
        <dbReference type="EMBL" id="MEV4289289.1"/>
    </source>
</evidence>
<proteinExistence type="predicted"/>
<dbReference type="PANTHER" id="PTHR33498:SF1">
    <property type="entry name" value="TRANSPOSASE FOR INSERTION SEQUENCE ELEMENT IS1557"/>
    <property type="match status" value="1"/>
</dbReference>
<dbReference type="Proteomes" id="UP001552427">
    <property type="component" value="Unassembled WGS sequence"/>
</dbReference>
<dbReference type="InterPro" id="IPR047951">
    <property type="entry name" value="Transpos_ISL3"/>
</dbReference>
<sequence>MVNVLFPHLAAVEIEQIDRQDSQIRVKARTRGDPVRCPSCGTVTGKVHGYHQRRLADRPVDGLPVVIELRLRRLVCINLDCVRQTFHEQVPGLAGRYERRTPGATALVVACALALAGRAGAALLATIGFLLSRTSVLNTLMALPEPPPAVPAAIGVDDFAIKRGQRYATVIIDAVTHRCLDVLPDRLGVTFAHWLQQHPGVQLICRDRSTAYAAGARDGAPQAVQCADRWHLLKNLSEAIEKLALAHRGCFRDIATGQGRDEGPTVRRTRSRYAAIHALLGQGVANNEIARRLNLALNTVKKYARAQRVDQLIGGTKRSATLVDPFRDYLRNRRAAEPGVTVQTLLQEIKSMGYQGGSTLLYRYLGQGRAEDAQPPSPSPRRVAIWIMTDPAHLSPGHTARLQEVLDRCLELKQATEYVRTFADLLTQRQGHRLDDWINEVRASDLQPLRSFAEGLLIDHDAVVAGLTLPYSNGPTEGVVNKIKLLKRQMYGRAGLALLRKRMLLTIARN</sequence>
<dbReference type="PANTHER" id="PTHR33498">
    <property type="entry name" value="TRANSPOSASE FOR INSERTION SEQUENCE ELEMENT IS1557"/>
    <property type="match status" value="1"/>
</dbReference>
<protein>
    <submittedName>
        <fullName evidence="2">ISL3 family transposase</fullName>
    </submittedName>
</protein>
<evidence type="ECO:0000313" key="3">
    <source>
        <dbReference type="Proteomes" id="UP001552427"/>
    </source>
</evidence>